<keyword evidence="3" id="KW-0378">Hydrolase</keyword>
<gene>
    <name evidence="5" type="ORF">A3I48_00115</name>
</gene>
<feature type="domain" description="TNase-like" evidence="4">
    <location>
        <begin position="35"/>
        <end position="168"/>
    </location>
</feature>
<evidence type="ECO:0000256" key="1">
    <source>
        <dbReference type="ARBA" id="ARBA00022722"/>
    </source>
</evidence>
<dbReference type="EMBL" id="MFDT01000041">
    <property type="protein sequence ID" value="OGE64768.1"/>
    <property type="molecule type" value="Genomic_DNA"/>
</dbReference>
<dbReference type="Pfam" id="PF00565">
    <property type="entry name" value="SNase"/>
    <property type="match status" value="1"/>
</dbReference>
<dbReference type="GO" id="GO:0016787">
    <property type="term" value="F:hydrolase activity"/>
    <property type="evidence" value="ECO:0007669"/>
    <property type="project" value="UniProtKB-KW"/>
</dbReference>
<evidence type="ECO:0000259" key="4">
    <source>
        <dbReference type="PROSITE" id="PS50830"/>
    </source>
</evidence>
<evidence type="ECO:0000256" key="2">
    <source>
        <dbReference type="ARBA" id="ARBA00022759"/>
    </source>
</evidence>
<name>A0A1F5MHC4_9BACT</name>
<dbReference type="SMART" id="SM00318">
    <property type="entry name" value="SNc"/>
    <property type="match status" value="1"/>
</dbReference>
<dbReference type="InterPro" id="IPR016071">
    <property type="entry name" value="Staphylococal_nuclease_OB-fold"/>
</dbReference>
<keyword evidence="1" id="KW-0540">Nuclease</keyword>
<organism evidence="5 6">
    <name type="scientific">Candidatus Daviesbacteria bacterium RIFCSPLOWO2_02_FULL_36_7</name>
    <dbReference type="NCBI Taxonomy" id="1797792"/>
    <lineage>
        <taxon>Bacteria</taxon>
        <taxon>Candidatus Daviesiibacteriota</taxon>
    </lineage>
</organism>
<comment type="caution">
    <text evidence="5">The sequence shown here is derived from an EMBL/GenBank/DDBJ whole genome shotgun (WGS) entry which is preliminary data.</text>
</comment>
<dbReference type="SUPFAM" id="SSF50199">
    <property type="entry name" value="Staphylococcal nuclease"/>
    <property type="match status" value="1"/>
</dbReference>
<dbReference type="Gene3D" id="2.40.50.90">
    <property type="match status" value="1"/>
</dbReference>
<accession>A0A1F5MHC4</accession>
<dbReference type="PROSITE" id="PS50830">
    <property type="entry name" value="TNASE_3"/>
    <property type="match status" value="1"/>
</dbReference>
<protein>
    <recommendedName>
        <fullName evidence="4">TNase-like domain-containing protein</fullName>
    </recommendedName>
</protein>
<evidence type="ECO:0000256" key="3">
    <source>
        <dbReference type="ARBA" id="ARBA00022801"/>
    </source>
</evidence>
<dbReference type="PANTHER" id="PTHR12302:SF3">
    <property type="entry name" value="SERINE_THREONINE-PROTEIN KINASE 31"/>
    <property type="match status" value="1"/>
</dbReference>
<evidence type="ECO:0000313" key="6">
    <source>
        <dbReference type="Proteomes" id="UP000178859"/>
    </source>
</evidence>
<evidence type="ECO:0000313" key="5">
    <source>
        <dbReference type="EMBL" id="OGE64768.1"/>
    </source>
</evidence>
<dbReference type="AlphaFoldDB" id="A0A1F5MHC4"/>
<dbReference type="GO" id="GO:0004519">
    <property type="term" value="F:endonuclease activity"/>
    <property type="evidence" value="ECO:0007669"/>
    <property type="project" value="UniProtKB-KW"/>
</dbReference>
<dbReference type="PANTHER" id="PTHR12302">
    <property type="entry name" value="EBNA2 BINDING PROTEIN P100"/>
    <property type="match status" value="1"/>
</dbReference>
<reference evidence="5 6" key="1">
    <citation type="journal article" date="2016" name="Nat. Commun.">
        <title>Thousands of microbial genomes shed light on interconnected biogeochemical processes in an aquifer system.</title>
        <authorList>
            <person name="Anantharaman K."/>
            <person name="Brown C.T."/>
            <person name="Hug L.A."/>
            <person name="Sharon I."/>
            <person name="Castelle C.J."/>
            <person name="Probst A.J."/>
            <person name="Thomas B.C."/>
            <person name="Singh A."/>
            <person name="Wilkins M.J."/>
            <person name="Karaoz U."/>
            <person name="Brodie E.L."/>
            <person name="Williams K.H."/>
            <person name="Hubbard S.S."/>
            <person name="Banfield J.F."/>
        </authorList>
    </citation>
    <scope>NUCLEOTIDE SEQUENCE [LARGE SCALE GENOMIC DNA]</scope>
</reference>
<dbReference type="InterPro" id="IPR035437">
    <property type="entry name" value="SNase_OB-fold_sf"/>
</dbReference>
<sequence length="170" mass="18950">MFGLKPELTLQPIPSATPLVDSPPEATSSAVIGIEGEKALVTKVIDGDTIEIQNGATVRLIGIDTPETVDPRRPVGCFGKEASNETKSLLTGKEVILQKDVSDTDKYQRLLRYVFLAVENNQLLFVNDYLVREGFAKVLTYPPDSKYNEQFRQAEREAKEGKRGFWDRCS</sequence>
<proteinExistence type="predicted"/>
<keyword evidence="2" id="KW-0255">Endonuclease</keyword>
<dbReference type="Proteomes" id="UP000178859">
    <property type="component" value="Unassembled WGS sequence"/>
</dbReference>